<dbReference type="PANTHER" id="PTHR23028:SF53">
    <property type="entry name" value="ACYL_TRANSF_3 DOMAIN-CONTAINING PROTEIN"/>
    <property type="match status" value="1"/>
</dbReference>
<dbReference type="GO" id="GO:0016747">
    <property type="term" value="F:acyltransferase activity, transferring groups other than amino-acyl groups"/>
    <property type="evidence" value="ECO:0007669"/>
    <property type="project" value="InterPro"/>
</dbReference>
<keyword evidence="1" id="KW-1133">Transmembrane helix</keyword>
<feature type="transmembrane region" description="Helical" evidence="1">
    <location>
        <begin position="227"/>
        <end position="247"/>
    </location>
</feature>
<keyword evidence="1" id="KW-0812">Transmembrane</keyword>
<evidence type="ECO:0000313" key="3">
    <source>
        <dbReference type="EMBL" id="XBO40403.1"/>
    </source>
</evidence>
<dbReference type="GO" id="GO:0009103">
    <property type="term" value="P:lipopolysaccharide biosynthetic process"/>
    <property type="evidence" value="ECO:0007669"/>
    <property type="project" value="TreeGrafter"/>
</dbReference>
<accession>A0AAU7JJC5</accession>
<feature type="transmembrane region" description="Helical" evidence="1">
    <location>
        <begin position="282"/>
        <end position="304"/>
    </location>
</feature>
<dbReference type="InterPro" id="IPR002656">
    <property type="entry name" value="Acyl_transf_3_dom"/>
</dbReference>
<dbReference type="Pfam" id="PF01757">
    <property type="entry name" value="Acyl_transf_3"/>
    <property type="match status" value="1"/>
</dbReference>
<feature type="transmembrane region" description="Helical" evidence="1">
    <location>
        <begin position="43"/>
        <end position="65"/>
    </location>
</feature>
<feature type="transmembrane region" description="Helical" evidence="1">
    <location>
        <begin position="324"/>
        <end position="345"/>
    </location>
</feature>
<dbReference type="GO" id="GO:0016020">
    <property type="term" value="C:membrane"/>
    <property type="evidence" value="ECO:0007669"/>
    <property type="project" value="TreeGrafter"/>
</dbReference>
<dbReference type="AlphaFoldDB" id="A0AAU7JJC5"/>
<protein>
    <submittedName>
        <fullName evidence="3">Acyltransferase</fullName>
        <ecNumber evidence="3">2.3.-.-</ecNumber>
    </submittedName>
</protein>
<keyword evidence="3" id="KW-0012">Acyltransferase</keyword>
<proteinExistence type="predicted"/>
<name>A0AAU7JJC5_9HYPH</name>
<reference evidence="3" key="1">
    <citation type="submission" date="2024-05" db="EMBL/GenBank/DDBJ databases">
        <authorList>
            <person name="Kim S."/>
            <person name="Heo J."/>
            <person name="Choi H."/>
            <person name="Choi Y."/>
            <person name="Kwon S.-W."/>
            <person name="Kim Y."/>
        </authorList>
    </citation>
    <scope>NUCLEOTIDE SEQUENCE</scope>
    <source>
        <strain evidence="3">KACC 23698</strain>
    </source>
</reference>
<sequence length="377" mass="42950">MDRSHKLNLELQALRGIAVLMTFFAHAPIAYPKLNMLGRLNLTSGVDIFLVISGFVIAGSLFPQLEPKRATAERVRIVIAFWIRRAYRLLPASLFWALFLVLLAPFNASRSFGPPKLVAQEFVSVLLYSKNIMEIYGLNFSMGPYWSLSLEEQFYLLLPFVVIVVPRLLTAELLVPLILILSSSPTLLGSHYWFFRVGPLLLGILLYRMHQTDYASDFEPVFLRRRWASIAAMALLLFVATVGSSWLKFFPGSMLYITIASGALVFFASYQKKYLWLPRPILAFFVWVGDRSFSLYVSHLPVILSVYEIYYRASGTFLKDAPRAYSFAAMGLSLAIALVVADLSYRWLERPYQLLGRWKAAEYLQARSRVRSHSELA</sequence>
<gene>
    <name evidence="3" type="ORF">ABEG18_06435</name>
</gene>
<feature type="transmembrane region" description="Helical" evidence="1">
    <location>
        <begin position="253"/>
        <end position="270"/>
    </location>
</feature>
<dbReference type="InterPro" id="IPR050879">
    <property type="entry name" value="Acyltransferase_3"/>
</dbReference>
<dbReference type="EC" id="2.3.-.-" evidence="3"/>
<dbReference type="RefSeq" id="WP_406857263.1">
    <property type="nucleotide sequence ID" value="NZ_CP157484.1"/>
</dbReference>
<evidence type="ECO:0000256" key="1">
    <source>
        <dbReference type="SAM" id="Phobius"/>
    </source>
</evidence>
<keyword evidence="3" id="KW-0808">Transferase</keyword>
<dbReference type="EMBL" id="CP157484">
    <property type="protein sequence ID" value="XBO40403.1"/>
    <property type="molecule type" value="Genomic_DNA"/>
</dbReference>
<feature type="transmembrane region" description="Helical" evidence="1">
    <location>
        <begin position="154"/>
        <end position="179"/>
    </location>
</feature>
<dbReference type="PANTHER" id="PTHR23028">
    <property type="entry name" value="ACETYLTRANSFERASE"/>
    <property type="match status" value="1"/>
</dbReference>
<feature type="transmembrane region" description="Helical" evidence="1">
    <location>
        <begin position="12"/>
        <end position="31"/>
    </location>
</feature>
<keyword evidence="1" id="KW-0472">Membrane</keyword>
<feature type="domain" description="Acyltransferase 3" evidence="2">
    <location>
        <begin position="9"/>
        <end position="341"/>
    </location>
</feature>
<feature type="transmembrane region" description="Helical" evidence="1">
    <location>
        <begin position="191"/>
        <end position="207"/>
    </location>
</feature>
<organism evidence="3">
    <name type="scientific">Alsobacter sp. KACC 23698</name>
    <dbReference type="NCBI Taxonomy" id="3149229"/>
    <lineage>
        <taxon>Bacteria</taxon>
        <taxon>Pseudomonadati</taxon>
        <taxon>Pseudomonadota</taxon>
        <taxon>Alphaproteobacteria</taxon>
        <taxon>Hyphomicrobiales</taxon>
        <taxon>Alsobacteraceae</taxon>
        <taxon>Alsobacter</taxon>
    </lineage>
</organism>
<evidence type="ECO:0000259" key="2">
    <source>
        <dbReference type="Pfam" id="PF01757"/>
    </source>
</evidence>
<feature type="transmembrane region" description="Helical" evidence="1">
    <location>
        <begin position="86"/>
        <end position="105"/>
    </location>
</feature>